<dbReference type="InterPro" id="IPR019734">
    <property type="entry name" value="TPR_rpt"/>
</dbReference>
<gene>
    <name evidence="3" type="ORF">GCM10017083_54390</name>
</gene>
<dbReference type="SUPFAM" id="SSF48452">
    <property type="entry name" value="TPR-like"/>
    <property type="match status" value="1"/>
</dbReference>
<name>A0A918XYM6_9PROT</name>
<evidence type="ECO:0000256" key="2">
    <source>
        <dbReference type="ARBA" id="ARBA00022803"/>
    </source>
</evidence>
<dbReference type="SMART" id="SM00028">
    <property type="entry name" value="TPR"/>
    <property type="match status" value="4"/>
</dbReference>
<evidence type="ECO:0000256" key="1">
    <source>
        <dbReference type="ARBA" id="ARBA00022737"/>
    </source>
</evidence>
<dbReference type="InterPro" id="IPR011990">
    <property type="entry name" value="TPR-like_helical_dom_sf"/>
</dbReference>
<proteinExistence type="predicted"/>
<keyword evidence="2" id="KW-0802">TPR repeat</keyword>
<dbReference type="AlphaFoldDB" id="A0A918XYM6"/>
<dbReference type="Proteomes" id="UP000630353">
    <property type="component" value="Unassembled WGS sequence"/>
</dbReference>
<dbReference type="Gene3D" id="1.25.40.10">
    <property type="entry name" value="Tetratricopeptide repeat domain"/>
    <property type="match status" value="1"/>
</dbReference>
<dbReference type="SUPFAM" id="SSF53756">
    <property type="entry name" value="UDP-Glycosyltransferase/glycogen phosphorylase"/>
    <property type="match status" value="1"/>
</dbReference>
<evidence type="ECO:0000313" key="4">
    <source>
        <dbReference type="Proteomes" id="UP000630353"/>
    </source>
</evidence>
<dbReference type="PANTHER" id="PTHR44858:SF1">
    <property type="entry name" value="UDP-N-ACETYLGLUCOSAMINE--PEPTIDE N-ACETYLGLUCOSAMINYLTRANSFERASE SPINDLY-RELATED"/>
    <property type="match status" value="1"/>
</dbReference>
<keyword evidence="1" id="KW-0677">Repeat</keyword>
<protein>
    <recommendedName>
        <fullName evidence="5">Tetratricopeptide repeat protein</fullName>
    </recommendedName>
</protein>
<dbReference type="EMBL" id="BMZS01000017">
    <property type="protein sequence ID" value="GHD63705.1"/>
    <property type="molecule type" value="Genomic_DNA"/>
</dbReference>
<reference evidence="3" key="2">
    <citation type="submission" date="2020-09" db="EMBL/GenBank/DDBJ databases">
        <authorList>
            <person name="Sun Q."/>
            <person name="Kim S."/>
        </authorList>
    </citation>
    <scope>NUCLEOTIDE SEQUENCE</scope>
    <source>
        <strain evidence="3">KCTC 42651</strain>
    </source>
</reference>
<dbReference type="Gene3D" id="3.40.50.2000">
    <property type="entry name" value="Glycogen Phosphorylase B"/>
    <property type="match status" value="1"/>
</dbReference>
<dbReference type="RefSeq" id="WP_189995718.1">
    <property type="nucleotide sequence ID" value="NZ_BMZS01000017.1"/>
</dbReference>
<sequence>MTEPADDPRALTARALQQARAGRHPAALATLDRAVAAAPGSVEPRYLRGLLRLESGDADGGIDDLTAALALSPAAAPIAAALGSARLRAGDAAGADRALRRALLLLPAQPDALAGLAGCRVAGLRFADGLRAADRALLLAPGHPQALGNRAEALHHLGRHDEALASLADLAAAGGPQVRLNRAVGLLSLERWTDGWPAYEARLDPAIPDHIRRRHGLPRWSPAPAGRPVAVLAEQGVGEQILFLRFVPALAERAPIAAVELDAKLHPLVARSLPALPLVAARRFRDARGPVADERAVAASGADCAIEIASLPAALGDLSPADAAAAPYLAADPDRAAALRGALAVPGRRLVGVCWRSKNAAFGGFKSTRLIDWAPILTAAGATFVNLQYGDVTAEIDEAERATGTRVRTADVDLFDDLDGAAALAAAMDLVITTGSTTAQLSGALGIPTWVLLSRGPGLMWYWGHGDRTPWYPAMRLFRQQMPGDWGQPVAEAAAALAATP</sequence>
<dbReference type="InterPro" id="IPR050498">
    <property type="entry name" value="Ycf3"/>
</dbReference>
<reference evidence="3" key="1">
    <citation type="journal article" date="2014" name="Int. J. Syst. Evol. Microbiol.">
        <title>Complete genome sequence of Corynebacterium casei LMG S-19264T (=DSM 44701T), isolated from a smear-ripened cheese.</title>
        <authorList>
            <consortium name="US DOE Joint Genome Institute (JGI-PGF)"/>
            <person name="Walter F."/>
            <person name="Albersmeier A."/>
            <person name="Kalinowski J."/>
            <person name="Ruckert C."/>
        </authorList>
    </citation>
    <scope>NUCLEOTIDE SEQUENCE</scope>
    <source>
        <strain evidence="3">KCTC 42651</strain>
    </source>
</reference>
<organism evidence="3 4">
    <name type="scientific">Thalassobaculum fulvum</name>
    <dbReference type="NCBI Taxonomy" id="1633335"/>
    <lineage>
        <taxon>Bacteria</taxon>
        <taxon>Pseudomonadati</taxon>
        <taxon>Pseudomonadota</taxon>
        <taxon>Alphaproteobacteria</taxon>
        <taxon>Rhodospirillales</taxon>
        <taxon>Thalassobaculaceae</taxon>
        <taxon>Thalassobaculum</taxon>
    </lineage>
</organism>
<comment type="caution">
    <text evidence="3">The sequence shown here is derived from an EMBL/GenBank/DDBJ whole genome shotgun (WGS) entry which is preliminary data.</text>
</comment>
<evidence type="ECO:0008006" key="5">
    <source>
        <dbReference type="Google" id="ProtNLM"/>
    </source>
</evidence>
<dbReference type="PANTHER" id="PTHR44858">
    <property type="entry name" value="TETRATRICOPEPTIDE REPEAT PROTEIN 6"/>
    <property type="match status" value="1"/>
</dbReference>
<accession>A0A918XYM6</accession>
<keyword evidence="4" id="KW-1185">Reference proteome</keyword>
<evidence type="ECO:0000313" key="3">
    <source>
        <dbReference type="EMBL" id="GHD63705.1"/>
    </source>
</evidence>
<dbReference type="Pfam" id="PF13371">
    <property type="entry name" value="TPR_9"/>
    <property type="match status" value="1"/>
</dbReference>